<proteinExistence type="predicted"/>
<dbReference type="Proteomes" id="UP001286313">
    <property type="component" value="Unassembled WGS sequence"/>
</dbReference>
<feature type="compositionally biased region" description="Basic and acidic residues" evidence="1">
    <location>
        <begin position="130"/>
        <end position="139"/>
    </location>
</feature>
<gene>
    <name evidence="2" type="ORF">Pcinc_026523</name>
</gene>
<protein>
    <submittedName>
        <fullName evidence="2">Uncharacterized protein</fullName>
    </submittedName>
</protein>
<feature type="region of interest" description="Disordered" evidence="1">
    <location>
        <begin position="127"/>
        <end position="147"/>
    </location>
</feature>
<evidence type="ECO:0000313" key="2">
    <source>
        <dbReference type="EMBL" id="KAK3868062.1"/>
    </source>
</evidence>
<accession>A0AAE1F6G6</accession>
<keyword evidence="3" id="KW-1185">Reference proteome</keyword>
<dbReference type="EMBL" id="JAWQEG010003089">
    <property type="protein sequence ID" value="KAK3868062.1"/>
    <property type="molecule type" value="Genomic_DNA"/>
</dbReference>
<dbReference type="AlphaFoldDB" id="A0AAE1F6G6"/>
<sequence>MSTRDQVWYYDRPPLRSHPFSITPLPHPHSRPHPNVPRHHACYLLKHCPHSIPSAYPLSHFSTYILRFFNTQIPPLQHSHPSFNIDPLNTSTSPLHQLHLSASTLTSFLYNSHKPLPLNVSTLPRQAPSQHEDFAECGRKPRHPSQV</sequence>
<reference evidence="2" key="1">
    <citation type="submission" date="2023-10" db="EMBL/GenBank/DDBJ databases">
        <title>Genome assemblies of two species of porcelain crab, Petrolisthes cinctipes and Petrolisthes manimaculis (Anomura: Porcellanidae).</title>
        <authorList>
            <person name="Angst P."/>
        </authorList>
    </citation>
    <scope>NUCLEOTIDE SEQUENCE</scope>
    <source>
        <strain evidence="2">PB745_01</strain>
        <tissue evidence="2">Gill</tissue>
    </source>
</reference>
<comment type="caution">
    <text evidence="2">The sequence shown here is derived from an EMBL/GenBank/DDBJ whole genome shotgun (WGS) entry which is preliminary data.</text>
</comment>
<evidence type="ECO:0000256" key="1">
    <source>
        <dbReference type="SAM" id="MobiDB-lite"/>
    </source>
</evidence>
<name>A0AAE1F6G6_PETCI</name>
<evidence type="ECO:0000313" key="3">
    <source>
        <dbReference type="Proteomes" id="UP001286313"/>
    </source>
</evidence>
<organism evidence="2 3">
    <name type="scientific">Petrolisthes cinctipes</name>
    <name type="common">Flat porcelain crab</name>
    <dbReference type="NCBI Taxonomy" id="88211"/>
    <lineage>
        <taxon>Eukaryota</taxon>
        <taxon>Metazoa</taxon>
        <taxon>Ecdysozoa</taxon>
        <taxon>Arthropoda</taxon>
        <taxon>Crustacea</taxon>
        <taxon>Multicrustacea</taxon>
        <taxon>Malacostraca</taxon>
        <taxon>Eumalacostraca</taxon>
        <taxon>Eucarida</taxon>
        <taxon>Decapoda</taxon>
        <taxon>Pleocyemata</taxon>
        <taxon>Anomura</taxon>
        <taxon>Galatheoidea</taxon>
        <taxon>Porcellanidae</taxon>
        <taxon>Petrolisthes</taxon>
    </lineage>
</organism>